<evidence type="ECO:0000313" key="2">
    <source>
        <dbReference type="Proteomes" id="UP000657177"/>
    </source>
</evidence>
<accession>A0A8J6I3V5</accession>
<gene>
    <name evidence="1" type="ORF">G5B42_11515</name>
</gene>
<reference evidence="1" key="1">
    <citation type="submission" date="2020-06" db="EMBL/GenBank/DDBJ databases">
        <title>Novel chitinolytic bacterium.</title>
        <authorList>
            <person name="Ungkulpasvich U."/>
            <person name="Kosugi A."/>
            <person name="Uke A."/>
        </authorList>
    </citation>
    <scope>NUCLEOTIDE SEQUENCE</scope>
    <source>
        <strain evidence="1">UUS1-1</strain>
    </source>
</reference>
<dbReference type="GO" id="GO:0003677">
    <property type="term" value="F:DNA binding"/>
    <property type="evidence" value="ECO:0007669"/>
    <property type="project" value="InterPro"/>
</dbReference>
<evidence type="ECO:0000313" key="1">
    <source>
        <dbReference type="EMBL" id="MBA2134154.1"/>
    </source>
</evidence>
<feature type="non-terminal residue" evidence="1">
    <location>
        <position position="43"/>
    </location>
</feature>
<proteinExistence type="predicted"/>
<dbReference type="Proteomes" id="UP000657177">
    <property type="component" value="Unassembled WGS sequence"/>
</dbReference>
<dbReference type="GO" id="GO:0006313">
    <property type="term" value="P:DNA transposition"/>
    <property type="evidence" value="ECO:0007669"/>
    <property type="project" value="InterPro"/>
</dbReference>
<dbReference type="InterPro" id="IPR009057">
    <property type="entry name" value="Homeodomain-like_sf"/>
</dbReference>
<keyword evidence="2" id="KW-1185">Reference proteome</keyword>
<protein>
    <submittedName>
        <fullName evidence="1">Transposase</fullName>
    </submittedName>
</protein>
<dbReference type="SUPFAM" id="SSF46689">
    <property type="entry name" value="Homeodomain-like"/>
    <property type="match status" value="1"/>
</dbReference>
<dbReference type="GO" id="GO:0004803">
    <property type="term" value="F:transposase activity"/>
    <property type="evidence" value="ECO:0007669"/>
    <property type="project" value="InterPro"/>
</dbReference>
<dbReference type="InterPro" id="IPR002514">
    <property type="entry name" value="Transposase_8"/>
</dbReference>
<sequence length="43" mass="5127">MKTKRYDQDFKEQIVRECQEVGNVALVARRHGLSKNTVHNWLK</sequence>
<organism evidence="1 2">
    <name type="scientific">Capillibacterium thermochitinicola</name>
    <dbReference type="NCBI Taxonomy" id="2699427"/>
    <lineage>
        <taxon>Bacteria</taxon>
        <taxon>Bacillati</taxon>
        <taxon>Bacillota</taxon>
        <taxon>Capillibacterium</taxon>
    </lineage>
</organism>
<dbReference type="AlphaFoldDB" id="A0A8J6I3V5"/>
<dbReference type="EMBL" id="JAAKDE010000070">
    <property type="protein sequence ID" value="MBA2134154.1"/>
    <property type="molecule type" value="Genomic_DNA"/>
</dbReference>
<comment type="caution">
    <text evidence="1">The sequence shown here is derived from an EMBL/GenBank/DDBJ whole genome shotgun (WGS) entry which is preliminary data.</text>
</comment>
<dbReference type="RefSeq" id="WP_181340615.1">
    <property type="nucleotide sequence ID" value="NZ_JAAKDE010000070.1"/>
</dbReference>
<dbReference type="Pfam" id="PF01527">
    <property type="entry name" value="HTH_Tnp_1"/>
    <property type="match status" value="1"/>
</dbReference>
<name>A0A8J6I3V5_9FIRM</name>